<dbReference type="GO" id="GO:0005506">
    <property type="term" value="F:iron ion binding"/>
    <property type="evidence" value="ECO:0007669"/>
    <property type="project" value="InterPro"/>
</dbReference>
<dbReference type="SUPFAM" id="SSF48264">
    <property type="entry name" value="Cytochrome P450"/>
    <property type="match status" value="1"/>
</dbReference>
<evidence type="ECO:0000256" key="1">
    <source>
        <dbReference type="ARBA" id="ARBA00010617"/>
    </source>
</evidence>
<dbReference type="Proteomes" id="UP001189624">
    <property type="component" value="Chromosome 3"/>
</dbReference>
<organism evidence="7 8">
    <name type="scientific">Sphenostylis stenocarpa</name>
    <dbReference type="NCBI Taxonomy" id="92480"/>
    <lineage>
        <taxon>Eukaryota</taxon>
        <taxon>Viridiplantae</taxon>
        <taxon>Streptophyta</taxon>
        <taxon>Embryophyta</taxon>
        <taxon>Tracheophyta</taxon>
        <taxon>Spermatophyta</taxon>
        <taxon>Magnoliopsida</taxon>
        <taxon>eudicotyledons</taxon>
        <taxon>Gunneridae</taxon>
        <taxon>Pentapetalae</taxon>
        <taxon>rosids</taxon>
        <taxon>fabids</taxon>
        <taxon>Fabales</taxon>
        <taxon>Fabaceae</taxon>
        <taxon>Papilionoideae</taxon>
        <taxon>50 kb inversion clade</taxon>
        <taxon>NPAAA clade</taxon>
        <taxon>indigoferoid/millettioid clade</taxon>
        <taxon>Phaseoleae</taxon>
        <taxon>Sphenostylis</taxon>
    </lineage>
</organism>
<comment type="cofactor">
    <cofactor evidence="4">
        <name>heme</name>
        <dbReference type="ChEBI" id="CHEBI:30413"/>
    </cofactor>
</comment>
<dbReference type="AlphaFoldDB" id="A0AA86VKS4"/>
<proteinExistence type="inferred from homology"/>
<evidence type="ECO:0000256" key="2">
    <source>
        <dbReference type="ARBA" id="ARBA00022723"/>
    </source>
</evidence>
<dbReference type="FunFam" id="1.10.630.10:FF:000011">
    <property type="entry name" value="Cytochrome P450 83B1"/>
    <property type="match status" value="1"/>
</dbReference>
<name>A0AA86VKS4_9FABA</name>
<dbReference type="PRINTS" id="PR00463">
    <property type="entry name" value="EP450I"/>
</dbReference>
<dbReference type="InterPro" id="IPR036396">
    <property type="entry name" value="Cyt_P450_sf"/>
</dbReference>
<keyword evidence="6" id="KW-1133">Transmembrane helix</keyword>
<keyword evidence="3 4" id="KW-0408">Iron</keyword>
<evidence type="ECO:0008006" key="9">
    <source>
        <dbReference type="Google" id="ProtNLM"/>
    </source>
</evidence>
<dbReference type="InterPro" id="IPR001128">
    <property type="entry name" value="Cyt_P450"/>
</dbReference>
<evidence type="ECO:0000256" key="3">
    <source>
        <dbReference type="ARBA" id="ARBA00023004"/>
    </source>
</evidence>
<protein>
    <recommendedName>
        <fullName evidence="9">Cytochrome P450</fullName>
    </recommendedName>
</protein>
<dbReference type="PANTHER" id="PTHR47955">
    <property type="entry name" value="CYTOCHROME P450 FAMILY 71 PROTEIN"/>
    <property type="match status" value="1"/>
</dbReference>
<dbReference type="GO" id="GO:0016705">
    <property type="term" value="F:oxidoreductase activity, acting on paired donors, with incorporation or reduction of molecular oxygen"/>
    <property type="evidence" value="ECO:0007669"/>
    <property type="project" value="InterPro"/>
</dbReference>
<dbReference type="Gramene" id="rna-AYBTSS11_LOCUS11520">
    <property type="protein sequence ID" value="CAJ1943748.1"/>
    <property type="gene ID" value="gene-AYBTSS11_LOCUS11520"/>
</dbReference>
<keyword evidence="2 4" id="KW-0479">Metal-binding</keyword>
<keyword evidence="5" id="KW-0503">Monooxygenase</keyword>
<feature type="transmembrane region" description="Helical" evidence="6">
    <location>
        <begin position="6"/>
        <end position="25"/>
    </location>
</feature>
<sequence>MKKMFFSTFYLSIFFFISVLFLFNLTRKTKSKSNLNLPPSPPKLPLIGNLHQLGALPHRSLRDLSLKYGDIMMLQLGQLQNPTVVVSSVEVVMEIMKTHDMSFSNRPQNTAAKILLYGCIDIAFGHYGESWSQKKKVCAHELLSQKMVESFHEIREEEVGKLVNKLREVSSSEDCCVNLREMLMSTSNNIVCKCAFGRKYTGDGYSRVKELARNVMVQLADFTVRDYFPLLGWIDVLTGKMQKYKATFESLDALFDEAIAEHLTLKMEDNHSRKKDFVDILLQLQENNMLNFELTKNDLKALLMDMFVGGTDPAAVTLEWVISELVRNPSIMKKVQEEVRKVVGHKSNVEEEDINEMHYLKCIVNETLRLHPPATLLAPRQTISGVKLQEYDIPAESMVYINAWAIQRDPSFWESPEEFLPERFENSEVDFKGHHFQFIPFGFGRRRCPGMHFGVASVEYVLASLLYWFDWKLSESDALKQDIDMSETFGLVVSKKTLLYLKPIAYSFSSKSSKTL</sequence>
<gene>
    <name evidence="7" type="ORF">AYBTSS11_LOCUS11520</name>
</gene>
<accession>A0AA86VKS4</accession>
<keyword evidence="8" id="KW-1185">Reference proteome</keyword>
<keyword evidence="6" id="KW-0812">Transmembrane</keyword>
<dbReference type="PROSITE" id="PS00086">
    <property type="entry name" value="CYTOCHROME_P450"/>
    <property type="match status" value="1"/>
</dbReference>
<evidence type="ECO:0000256" key="6">
    <source>
        <dbReference type="SAM" id="Phobius"/>
    </source>
</evidence>
<keyword evidence="4 5" id="KW-0349">Heme</keyword>
<evidence type="ECO:0000256" key="5">
    <source>
        <dbReference type="RuleBase" id="RU000461"/>
    </source>
</evidence>
<dbReference type="InterPro" id="IPR002401">
    <property type="entry name" value="Cyt_P450_E_grp-I"/>
</dbReference>
<dbReference type="Gene3D" id="1.10.630.10">
    <property type="entry name" value="Cytochrome P450"/>
    <property type="match status" value="1"/>
</dbReference>
<keyword evidence="5" id="KW-0560">Oxidoreductase</keyword>
<keyword evidence="6" id="KW-0472">Membrane</keyword>
<dbReference type="EMBL" id="OY731400">
    <property type="protein sequence ID" value="CAJ1943748.1"/>
    <property type="molecule type" value="Genomic_DNA"/>
</dbReference>
<comment type="similarity">
    <text evidence="1 5">Belongs to the cytochrome P450 family.</text>
</comment>
<dbReference type="InterPro" id="IPR017972">
    <property type="entry name" value="Cyt_P450_CS"/>
</dbReference>
<dbReference type="PANTHER" id="PTHR47955:SF15">
    <property type="entry name" value="CYTOCHROME P450 71A2-LIKE"/>
    <property type="match status" value="1"/>
</dbReference>
<dbReference type="CDD" id="cd11072">
    <property type="entry name" value="CYP71-like"/>
    <property type="match status" value="1"/>
</dbReference>
<dbReference type="Pfam" id="PF00067">
    <property type="entry name" value="p450"/>
    <property type="match status" value="1"/>
</dbReference>
<dbReference type="PRINTS" id="PR00385">
    <property type="entry name" value="P450"/>
</dbReference>
<evidence type="ECO:0000313" key="8">
    <source>
        <dbReference type="Proteomes" id="UP001189624"/>
    </source>
</evidence>
<dbReference type="GO" id="GO:0004497">
    <property type="term" value="F:monooxygenase activity"/>
    <property type="evidence" value="ECO:0007669"/>
    <property type="project" value="UniProtKB-KW"/>
</dbReference>
<evidence type="ECO:0000256" key="4">
    <source>
        <dbReference type="PIRSR" id="PIRSR602401-1"/>
    </source>
</evidence>
<dbReference type="GO" id="GO:0020037">
    <property type="term" value="F:heme binding"/>
    <property type="evidence" value="ECO:0007669"/>
    <property type="project" value="InterPro"/>
</dbReference>
<feature type="binding site" description="axial binding residue" evidence="4">
    <location>
        <position position="448"/>
    </location>
    <ligand>
        <name>heme</name>
        <dbReference type="ChEBI" id="CHEBI:30413"/>
    </ligand>
    <ligandPart>
        <name>Fe</name>
        <dbReference type="ChEBI" id="CHEBI:18248"/>
    </ligandPart>
</feature>
<reference evidence="7" key="1">
    <citation type="submission" date="2023-10" db="EMBL/GenBank/DDBJ databases">
        <authorList>
            <person name="Domelevo Entfellner J.-B."/>
        </authorList>
    </citation>
    <scope>NUCLEOTIDE SEQUENCE</scope>
</reference>
<evidence type="ECO:0000313" key="7">
    <source>
        <dbReference type="EMBL" id="CAJ1943748.1"/>
    </source>
</evidence>